<organism evidence="2">
    <name type="scientific">Heliothis virescens</name>
    <name type="common">Tobacco budworm moth</name>
    <dbReference type="NCBI Taxonomy" id="7102"/>
    <lineage>
        <taxon>Eukaryota</taxon>
        <taxon>Metazoa</taxon>
        <taxon>Ecdysozoa</taxon>
        <taxon>Arthropoda</taxon>
        <taxon>Hexapoda</taxon>
        <taxon>Insecta</taxon>
        <taxon>Pterygota</taxon>
        <taxon>Neoptera</taxon>
        <taxon>Endopterygota</taxon>
        <taxon>Lepidoptera</taxon>
        <taxon>Glossata</taxon>
        <taxon>Ditrysia</taxon>
        <taxon>Noctuoidea</taxon>
        <taxon>Noctuidae</taxon>
        <taxon>Heliothinae</taxon>
        <taxon>Heliothis</taxon>
    </lineage>
</organism>
<reference evidence="2" key="1">
    <citation type="submission" date="2017-09" db="EMBL/GenBank/DDBJ databases">
        <title>Contemporary evolution of a Lepidopteran species, Heliothis virescens, in response to modern agricultural practices.</title>
        <authorList>
            <person name="Fritz M.L."/>
            <person name="Deyonke A.M."/>
            <person name="Papanicolaou A."/>
            <person name="Micinski S."/>
            <person name="Westbrook J."/>
            <person name="Gould F."/>
        </authorList>
    </citation>
    <scope>NUCLEOTIDE SEQUENCE [LARGE SCALE GENOMIC DNA]</scope>
    <source>
        <strain evidence="2">HvINT-</strain>
        <tissue evidence="2">Whole body</tissue>
    </source>
</reference>
<feature type="region of interest" description="Disordered" evidence="1">
    <location>
        <begin position="1"/>
        <end position="22"/>
    </location>
</feature>
<proteinExistence type="predicted"/>
<feature type="compositionally biased region" description="Basic residues" evidence="1">
    <location>
        <begin position="7"/>
        <end position="22"/>
    </location>
</feature>
<evidence type="ECO:0000256" key="1">
    <source>
        <dbReference type="SAM" id="MobiDB-lite"/>
    </source>
</evidence>
<accession>A0A2A4JP66</accession>
<dbReference type="EMBL" id="NWSH01000989">
    <property type="protein sequence ID" value="PCG73212.1"/>
    <property type="molecule type" value="Genomic_DNA"/>
</dbReference>
<gene>
    <name evidence="2" type="ORF">B5V51_15026</name>
</gene>
<sequence>MKSSLVKNKRSGKTSKGKCGKKRVRFSDSEPVPKAGITLCERFVRFFNFLAKYTRGSVKNVIRSIIVEAECTRTSNSQLNYNSQYIRYQLNFNEMFELLNYKMPYSSAELINNLGRSAIQLYWSKFCSLRQSWNS</sequence>
<evidence type="ECO:0000313" key="2">
    <source>
        <dbReference type="EMBL" id="PCG73212.1"/>
    </source>
</evidence>
<name>A0A2A4JP66_HELVI</name>
<protein>
    <submittedName>
        <fullName evidence="2">Uncharacterized protein</fullName>
    </submittedName>
</protein>
<comment type="caution">
    <text evidence="2">The sequence shown here is derived from an EMBL/GenBank/DDBJ whole genome shotgun (WGS) entry which is preliminary data.</text>
</comment>
<dbReference type="AlphaFoldDB" id="A0A2A4JP66"/>